<feature type="transmembrane region" description="Helical" evidence="1">
    <location>
        <begin position="69"/>
        <end position="85"/>
    </location>
</feature>
<gene>
    <name evidence="2" type="ORF">HALO32_01532</name>
</gene>
<accession>A0A5K1I4Y5</accession>
<keyword evidence="3" id="KW-1185">Reference proteome</keyword>
<sequence length="208" mass="23350">MSIGFAATCLRATLYIFLVAAIAQGVYYEALYLPEGRFSERGFTELAQTGLLALSTLLLLYVRFGLRELPQVSLLLLAFVASSLVREQDAHLDAHVFDGAWQLLVALIILPSLYSVIRHRRAFAEQFAGYANSLSFGLFAAGFLTTYVFSRLYGRGKMWEAILDRNYVRTFKDAAEEVVELFGYALILIAMIELLLLARYWALARRAG</sequence>
<proteinExistence type="predicted"/>
<feature type="transmembrane region" description="Helical" evidence="1">
    <location>
        <begin position="42"/>
        <end position="62"/>
    </location>
</feature>
<dbReference type="RefSeq" id="WP_225809831.1">
    <property type="nucleotide sequence ID" value="NZ_CABVOU010000029.1"/>
</dbReference>
<dbReference type="Proteomes" id="UP000326725">
    <property type="component" value="Unassembled WGS sequence"/>
</dbReference>
<feature type="transmembrane region" description="Helical" evidence="1">
    <location>
        <begin position="129"/>
        <end position="149"/>
    </location>
</feature>
<keyword evidence="1" id="KW-0812">Transmembrane</keyword>
<keyword evidence="1" id="KW-0472">Membrane</keyword>
<feature type="transmembrane region" description="Helical" evidence="1">
    <location>
        <begin position="12"/>
        <end position="30"/>
    </location>
</feature>
<protein>
    <submittedName>
        <fullName evidence="2">Uncharacterized protein</fullName>
    </submittedName>
</protein>
<keyword evidence="1" id="KW-1133">Transmembrane helix</keyword>
<reference evidence="2 3" key="1">
    <citation type="submission" date="2019-09" db="EMBL/GenBank/DDBJ databases">
        <authorList>
            <person name="Criscuolo A."/>
        </authorList>
    </citation>
    <scope>NUCLEOTIDE SEQUENCE [LARGE SCALE GENOMIC DNA]</scope>
    <source>
        <strain evidence="3">3(2)</strain>
    </source>
</reference>
<feature type="transmembrane region" description="Helical" evidence="1">
    <location>
        <begin position="100"/>
        <end position="117"/>
    </location>
</feature>
<dbReference type="AlphaFoldDB" id="A0A5K1I4Y5"/>
<name>A0A5K1I4Y5_9GAMM</name>
<feature type="transmembrane region" description="Helical" evidence="1">
    <location>
        <begin position="181"/>
        <end position="202"/>
    </location>
</feature>
<evidence type="ECO:0000313" key="3">
    <source>
        <dbReference type="Proteomes" id="UP000326725"/>
    </source>
</evidence>
<evidence type="ECO:0000313" key="2">
    <source>
        <dbReference type="EMBL" id="VVZ95461.1"/>
    </source>
</evidence>
<organism evidence="2 3">
    <name type="scientific">Halomonas lysinitropha</name>
    <dbReference type="NCBI Taxonomy" id="2607506"/>
    <lineage>
        <taxon>Bacteria</taxon>
        <taxon>Pseudomonadati</taxon>
        <taxon>Pseudomonadota</taxon>
        <taxon>Gammaproteobacteria</taxon>
        <taxon>Oceanospirillales</taxon>
        <taxon>Halomonadaceae</taxon>
        <taxon>Halomonas</taxon>
    </lineage>
</organism>
<dbReference type="EMBL" id="CABVOU010000029">
    <property type="protein sequence ID" value="VVZ95461.1"/>
    <property type="molecule type" value="Genomic_DNA"/>
</dbReference>
<evidence type="ECO:0000256" key="1">
    <source>
        <dbReference type="SAM" id="Phobius"/>
    </source>
</evidence>